<accession>A0A1Q2CHD5</accession>
<dbReference type="InterPro" id="IPR003731">
    <property type="entry name" value="Di-Nase_FeMo-co_biosynth"/>
</dbReference>
<evidence type="ECO:0000313" key="2">
    <source>
        <dbReference type="EMBL" id="AQP45522.1"/>
    </source>
</evidence>
<dbReference type="Gene3D" id="3.30.420.130">
    <property type="entry name" value="Dinitrogenase iron-molybdenum cofactor biosynthesis domain"/>
    <property type="match status" value="1"/>
</dbReference>
<dbReference type="Pfam" id="PF02579">
    <property type="entry name" value="Nitro_FeMo-Co"/>
    <property type="match status" value="1"/>
</dbReference>
<dbReference type="AlphaFoldDB" id="A0A1Q2CHD5"/>
<evidence type="ECO:0000313" key="3">
    <source>
        <dbReference type="Proteomes" id="UP000188324"/>
    </source>
</evidence>
<reference evidence="2 3" key="1">
    <citation type="journal article" date="2016" name="Int. J. Syst. Evol. Microbiol.">
        <title>Tessaracoccus flavus sp. nov., isolated from the drainage system of a lindane-producing factory.</title>
        <authorList>
            <person name="Kumari R."/>
            <person name="Singh P."/>
            <person name="Schumann P."/>
            <person name="Lal R."/>
        </authorList>
    </citation>
    <scope>NUCLEOTIDE SEQUENCE [LARGE SCALE GENOMIC DNA]</scope>
    <source>
        <strain evidence="2 3">RP1T</strain>
    </source>
</reference>
<dbReference type="RefSeq" id="WP_077343729.1">
    <property type="nucleotide sequence ID" value="NZ_CP019605.1"/>
</dbReference>
<dbReference type="EMBL" id="CP019605">
    <property type="protein sequence ID" value="AQP45522.1"/>
    <property type="molecule type" value="Genomic_DNA"/>
</dbReference>
<protein>
    <recommendedName>
        <fullName evidence="1">Dinitrogenase iron-molybdenum cofactor biosynthesis domain-containing protein</fullName>
    </recommendedName>
</protein>
<proteinExistence type="predicted"/>
<organism evidence="2 3">
    <name type="scientific">Tessaracoccus flavus</name>
    <dbReference type="NCBI Taxonomy" id="1610493"/>
    <lineage>
        <taxon>Bacteria</taxon>
        <taxon>Bacillati</taxon>
        <taxon>Actinomycetota</taxon>
        <taxon>Actinomycetes</taxon>
        <taxon>Propionibacteriales</taxon>
        <taxon>Propionibacteriaceae</taxon>
        <taxon>Tessaracoccus</taxon>
    </lineage>
</organism>
<dbReference type="OrthoDB" id="2082835at2"/>
<dbReference type="InterPro" id="IPR036105">
    <property type="entry name" value="DiNase_FeMo-co_biosyn_sf"/>
</dbReference>
<keyword evidence="3" id="KW-1185">Reference proteome</keyword>
<dbReference type="SUPFAM" id="SSF53146">
    <property type="entry name" value="Nitrogenase accessory factor-like"/>
    <property type="match status" value="1"/>
</dbReference>
<dbReference type="Proteomes" id="UP000188324">
    <property type="component" value="Chromosome"/>
</dbReference>
<gene>
    <name evidence="2" type="ORF">RPIT_12505</name>
</gene>
<sequence>MIIATPIDPEGRSAHSWGKAQWIGVADVRDGSVADWTVHEVRWDESHDAGTHGSHHARVVRFLKEQQIEAVVVDHVGDGMARTLHTMGIPTLQSSPGYAQASVLAALRGHHL</sequence>
<dbReference type="KEGG" id="tfl:RPIT_12505"/>
<name>A0A1Q2CHD5_9ACTN</name>
<feature type="domain" description="Dinitrogenase iron-molybdenum cofactor biosynthesis" evidence="1">
    <location>
        <begin position="16"/>
        <end position="99"/>
    </location>
</feature>
<dbReference type="STRING" id="1610493.RPIT_12505"/>
<evidence type="ECO:0000259" key="1">
    <source>
        <dbReference type="Pfam" id="PF02579"/>
    </source>
</evidence>